<dbReference type="CDD" id="cd06261">
    <property type="entry name" value="TM_PBP2"/>
    <property type="match status" value="1"/>
</dbReference>
<keyword evidence="5 7" id="KW-1133">Transmembrane helix</keyword>
<dbReference type="InterPro" id="IPR035906">
    <property type="entry name" value="MetI-like_sf"/>
</dbReference>
<keyword evidence="4 7" id="KW-0812">Transmembrane</keyword>
<reference evidence="10" key="1">
    <citation type="submission" date="2021-02" db="EMBL/GenBank/DDBJ databases">
        <title>Phycicoccus sp. MQZ13P-5T, whole genome shotgun sequence.</title>
        <authorList>
            <person name="Tuo L."/>
        </authorList>
    </citation>
    <scope>NUCLEOTIDE SEQUENCE</scope>
    <source>
        <strain evidence="10">MQZ13P-5</strain>
    </source>
</reference>
<evidence type="ECO:0000256" key="3">
    <source>
        <dbReference type="ARBA" id="ARBA00022475"/>
    </source>
</evidence>
<feature type="domain" description="ABC transmembrane type-1" evidence="9">
    <location>
        <begin position="93"/>
        <end position="282"/>
    </location>
</feature>
<dbReference type="SUPFAM" id="SSF161098">
    <property type="entry name" value="MetI-like"/>
    <property type="match status" value="1"/>
</dbReference>
<keyword evidence="3" id="KW-1003">Cell membrane</keyword>
<evidence type="ECO:0000256" key="4">
    <source>
        <dbReference type="ARBA" id="ARBA00022692"/>
    </source>
</evidence>
<dbReference type="PROSITE" id="PS50928">
    <property type="entry name" value="ABC_TM1"/>
    <property type="match status" value="1"/>
</dbReference>
<dbReference type="InterPro" id="IPR000515">
    <property type="entry name" value="MetI-like"/>
</dbReference>
<feature type="transmembrane region" description="Helical" evidence="7">
    <location>
        <begin position="164"/>
        <end position="182"/>
    </location>
</feature>
<gene>
    <name evidence="10" type="ORF">JQN70_14880</name>
</gene>
<sequence length="297" mass="32768">MALSTAPTPTGECAAQDPADGGPPPRRRWPFSPYHLLLAPLAVLFAMPLVQMVLASFKTDAEIRQVPPTFVPAHPTLSGYVRLFQDSDVLRWLLNSVIVSGSAIIAHLVLCSMAGYGFSRLRFAGRGASFVLLVGTIMIPTQLLMIPTYIMFTKLGVVNTLPAVILPWLTSAFGVFLMRQFFLSLPRELEEAGRLDGCSAFGVFWRVVLPLARPALATLAIFTLLGSWNDLIWPLIAINDDRWYTIQLGLANFQGQRRTEWSLLMAGNVVATMPMVLFFMLAQRQFVATMTFSGMKG</sequence>
<keyword evidence="6 7" id="KW-0472">Membrane</keyword>
<feature type="transmembrane region" description="Helical" evidence="7">
    <location>
        <begin position="130"/>
        <end position="152"/>
    </location>
</feature>
<evidence type="ECO:0000313" key="10">
    <source>
        <dbReference type="EMBL" id="MBM6401679.1"/>
    </source>
</evidence>
<feature type="transmembrane region" description="Helical" evidence="7">
    <location>
        <begin position="36"/>
        <end position="57"/>
    </location>
</feature>
<comment type="subcellular location">
    <subcellularLocation>
        <location evidence="1 7">Cell membrane</location>
        <topology evidence="1 7">Multi-pass membrane protein</topology>
    </subcellularLocation>
</comment>
<evidence type="ECO:0000256" key="7">
    <source>
        <dbReference type="RuleBase" id="RU363032"/>
    </source>
</evidence>
<comment type="caution">
    <text evidence="10">The sequence shown here is derived from an EMBL/GenBank/DDBJ whole genome shotgun (WGS) entry which is preliminary data.</text>
</comment>
<dbReference type="PANTHER" id="PTHR43744">
    <property type="entry name" value="ABC TRANSPORTER PERMEASE PROTEIN MG189-RELATED-RELATED"/>
    <property type="match status" value="1"/>
</dbReference>
<dbReference type="PANTHER" id="PTHR43744:SF12">
    <property type="entry name" value="ABC TRANSPORTER PERMEASE PROTEIN MG189-RELATED"/>
    <property type="match status" value="1"/>
</dbReference>
<comment type="similarity">
    <text evidence="7">Belongs to the binding-protein-dependent transport system permease family.</text>
</comment>
<evidence type="ECO:0000256" key="8">
    <source>
        <dbReference type="SAM" id="MobiDB-lite"/>
    </source>
</evidence>
<organism evidence="10 11">
    <name type="scientific">Phycicoccus sonneratiae</name>
    <dbReference type="NCBI Taxonomy" id="2807628"/>
    <lineage>
        <taxon>Bacteria</taxon>
        <taxon>Bacillati</taxon>
        <taxon>Actinomycetota</taxon>
        <taxon>Actinomycetes</taxon>
        <taxon>Micrococcales</taxon>
        <taxon>Intrasporangiaceae</taxon>
        <taxon>Phycicoccus</taxon>
    </lineage>
</organism>
<name>A0ABS2CRI2_9MICO</name>
<evidence type="ECO:0000259" key="9">
    <source>
        <dbReference type="PROSITE" id="PS50928"/>
    </source>
</evidence>
<dbReference type="Proteomes" id="UP001430172">
    <property type="component" value="Unassembled WGS sequence"/>
</dbReference>
<evidence type="ECO:0000256" key="1">
    <source>
        <dbReference type="ARBA" id="ARBA00004651"/>
    </source>
</evidence>
<evidence type="ECO:0000256" key="2">
    <source>
        <dbReference type="ARBA" id="ARBA00022448"/>
    </source>
</evidence>
<keyword evidence="11" id="KW-1185">Reference proteome</keyword>
<evidence type="ECO:0000313" key="11">
    <source>
        <dbReference type="Proteomes" id="UP001430172"/>
    </source>
</evidence>
<protein>
    <submittedName>
        <fullName evidence="10">Carbohydrate ABC transporter permease</fullName>
    </submittedName>
</protein>
<evidence type="ECO:0000256" key="6">
    <source>
        <dbReference type="ARBA" id="ARBA00023136"/>
    </source>
</evidence>
<proteinExistence type="inferred from homology"/>
<evidence type="ECO:0000256" key="5">
    <source>
        <dbReference type="ARBA" id="ARBA00022989"/>
    </source>
</evidence>
<keyword evidence="2 7" id="KW-0813">Transport</keyword>
<dbReference type="RefSeq" id="WP_204132142.1">
    <property type="nucleotide sequence ID" value="NZ_JAFDVD010000016.1"/>
</dbReference>
<feature type="transmembrane region" description="Helical" evidence="7">
    <location>
        <begin position="92"/>
        <end position="118"/>
    </location>
</feature>
<dbReference type="Gene3D" id="1.10.3720.10">
    <property type="entry name" value="MetI-like"/>
    <property type="match status" value="1"/>
</dbReference>
<feature type="region of interest" description="Disordered" evidence="8">
    <location>
        <begin position="1"/>
        <end position="24"/>
    </location>
</feature>
<accession>A0ABS2CRI2</accession>
<feature type="transmembrane region" description="Helical" evidence="7">
    <location>
        <begin position="261"/>
        <end position="282"/>
    </location>
</feature>
<dbReference type="EMBL" id="JAFDVD010000016">
    <property type="protein sequence ID" value="MBM6401679.1"/>
    <property type="molecule type" value="Genomic_DNA"/>
</dbReference>
<dbReference type="Pfam" id="PF00528">
    <property type="entry name" value="BPD_transp_1"/>
    <property type="match status" value="1"/>
</dbReference>